<gene>
    <name evidence="2" type="ORF">CLV29_1497</name>
</gene>
<dbReference type="OrthoDB" id="2242787at2"/>
<dbReference type="Proteomes" id="UP000295371">
    <property type="component" value="Unassembled WGS sequence"/>
</dbReference>
<accession>A0A4R7J8M5</accession>
<keyword evidence="1" id="KW-0472">Membrane</keyword>
<protein>
    <recommendedName>
        <fullName evidence="4">PQ loop repeat protein</fullName>
    </recommendedName>
</protein>
<comment type="caution">
    <text evidence="2">The sequence shown here is derived from an EMBL/GenBank/DDBJ whole genome shotgun (WGS) entry which is preliminary data.</text>
</comment>
<reference evidence="2 3" key="1">
    <citation type="submission" date="2019-03" db="EMBL/GenBank/DDBJ databases">
        <title>Genomic Encyclopedia of Archaeal and Bacterial Type Strains, Phase II (KMG-II): from individual species to whole genera.</title>
        <authorList>
            <person name="Goeker M."/>
        </authorList>
    </citation>
    <scope>NUCLEOTIDE SEQUENCE [LARGE SCALE GENOMIC DNA]</scope>
    <source>
        <strain evidence="2 3">DSM 24323</strain>
    </source>
</reference>
<feature type="transmembrane region" description="Helical" evidence="1">
    <location>
        <begin position="112"/>
        <end position="130"/>
    </location>
</feature>
<organism evidence="2 3">
    <name type="scientific">Naumannella halotolerans</name>
    <dbReference type="NCBI Taxonomy" id="993414"/>
    <lineage>
        <taxon>Bacteria</taxon>
        <taxon>Bacillati</taxon>
        <taxon>Actinomycetota</taxon>
        <taxon>Actinomycetes</taxon>
        <taxon>Propionibacteriales</taxon>
        <taxon>Propionibacteriaceae</taxon>
        <taxon>Naumannella</taxon>
    </lineage>
</organism>
<feature type="transmembrane region" description="Helical" evidence="1">
    <location>
        <begin position="58"/>
        <end position="80"/>
    </location>
</feature>
<evidence type="ECO:0008006" key="4">
    <source>
        <dbReference type="Google" id="ProtNLM"/>
    </source>
</evidence>
<sequence>MIDPYFVFLGAALGMIGSSVYAWRTLQGRASPNRVTFFLWSAAPLIGFLAQLDEGVGLPSVLTLAIGVGPALVFLASFFGRAAPWRLTAFDLGCGAVSVVALIIWLSMDNPTVAVIFAVLADLLGGIPTIRKAWRAPQTEDWRFFALSGTNGAITLLTITSWDVATWSFPVYITVVGYGIALIVLLRRPALR</sequence>
<feature type="transmembrane region" description="Helical" evidence="1">
    <location>
        <begin position="87"/>
        <end position="106"/>
    </location>
</feature>
<evidence type="ECO:0000256" key="1">
    <source>
        <dbReference type="SAM" id="Phobius"/>
    </source>
</evidence>
<feature type="transmembrane region" description="Helical" evidence="1">
    <location>
        <begin position="35"/>
        <end position="52"/>
    </location>
</feature>
<evidence type="ECO:0000313" key="2">
    <source>
        <dbReference type="EMBL" id="TDT33862.1"/>
    </source>
</evidence>
<dbReference type="RefSeq" id="WP_133754306.1">
    <property type="nucleotide sequence ID" value="NZ_CP171129.1"/>
</dbReference>
<proteinExistence type="predicted"/>
<feature type="transmembrane region" description="Helical" evidence="1">
    <location>
        <begin position="6"/>
        <end position="23"/>
    </location>
</feature>
<name>A0A4R7J8M5_9ACTN</name>
<keyword evidence="1" id="KW-0812">Transmembrane</keyword>
<dbReference type="AlphaFoldDB" id="A0A4R7J8M5"/>
<feature type="transmembrane region" description="Helical" evidence="1">
    <location>
        <begin position="167"/>
        <end position="186"/>
    </location>
</feature>
<feature type="transmembrane region" description="Helical" evidence="1">
    <location>
        <begin position="142"/>
        <end position="161"/>
    </location>
</feature>
<keyword evidence="1" id="KW-1133">Transmembrane helix</keyword>
<evidence type="ECO:0000313" key="3">
    <source>
        <dbReference type="Proteomes" id="UP000295371"/>
    </source>
</evidence>
<keyword evidence="3" id="KW-1185">Reference proteome</keyword>
<dbReference type="EMBL" id="SOAW01000001">
    <property type="protein sequence ID" value="TDT33862.1"/>
    <property type="molecule type" value="Genomic_DNA"/>
</dbReference>